<dbReference type="CDD" id="cd02440">
    <property type="entry name" value="AdoMet_MTases"/>
    <property type="match status" value="1"/>
</dbReference>
<accession>A0ABN2WIG2</accession>
<evidence type="ECO:0000313" key="1">
    <source>
        <dbReference type="EMBL" id="GAA2093312.1"/>
    </source>
</evidence>
<dbReference type="InterPro" id="IPR029063">
    <property type="entry name" value="SAM-dependent_MTases_sf"/>
</dbReference>
<dbReference type="Proteomes" id="UP001500016">
    <property type="component" value="Unassembled WGS sequence"/>
</dbReference>
<name>A0ABN2WIG2_9ACTN</name>
<dbReference type="InterPro" id="IPR006764">
    <property type="entry name" value="SAM_dep_MeTrfase_SAV2177_type"/>
</dbReference>
<dbReference type="GO" id="GO:0032259">
    <property type="term" value="P:methylation"/>
    <property type="evidence" value="ECO:0007669"/>
    <property type="project" value="UniProtKB-KW"/>
</dbReference>
<keyword evidence="1" id="KW-0808">Transferase</keyword>
<gene>
    <name evidence="1" type="ORF">GCM10009801_60390</name>
</gene>
<dbReference type="RefSeq" id="WP_344532586.1">
    <property type="nucleotide sequence ID" value="NZ_BAAAPE010000015.1"/>
</dbReference>
<comment type="caution">
    <text evidence="1">The sequence shown here is derived from an EMBL/GenBank/DDBJ whole genome shotgun (WGS) entry which is preliminary data.</text>
</comment>
<dbReference type="SUPFAM" id="SSF53335">
    <property type="entry name" value="S-adenosyl-L-methionine-dependent methyltransferases"/>
    <property type="match status" value="1"/>
</dbReference>
<dbReference type="EMBL" id="BAAAPE010000015">
    <property type="protein sequence ID" value="GAA2093312.1"/>
    <property type="molecule type" value="Genomic_DNA"/>
</dbReference>
<keyword evidence="2" id="KW-1185">Reference proteome</keyword>
<protein>
    <submittedName>
        <fullName evidence="1">SAM-dependent methyltransferase</fullName>
    </submittedName>
</protein>
<dbReference type="PIRSF" id="PIRSF017393">
    <property type="entry name" value="MTase_SAV2177"/>
    <property type="match status" value="1"/>
</dbReference>
<sequence length="273" mass="29806">MAEQRDVPRIDTSKPHAARMYDYYLGGKTHYEADVRAAEAVVAALPQIVPAAHANRDFMHRATRVLAAEHGVRQFLDIGSGIPTEPNLHQTAQNVAPECRVVYTDNDPIVLQYARALLHSAPEGRTAYLHGDITEPESILGSEELLGTLDLDRPVALSVNALLHFVPDERRPYGIVRELLDALAPGSFLCLTHGIADIPDEELSGRAGDVIDIYRRGGTAFVPRTRAQVARFFEGLELLDPGLTMAHLWRPGPGGPGLPEDALTLHTAVARKP</sequence>
<organism evidence="1 2">
    <name type="scientific">Streptomyces albiaxialis</name>
    <dbReference type="NCBI Taxonomy" id="329523"/>
    <lineage>
        <taxon>Bacteria</taxon>
        <taxon>Bacillati</taxon>
        <taxon>Actinomycetota</taxon>
        <taxon>Actinomycetes</taxon>
        <taxon>Kitasatosporales</taxon>
        <taxon>Streptomycetaceae</taxon>
        <taxon>Streptomyces</taxon>
    </lineage>
</organism>
<dbReference type="Gene3D" id="3.40.50.150">
    <property type="entry name" value="Vaccinia Virus protein VP39"/>
    <property type="match status" value="1"/>
</dbReference>
<reference evidence="1 2" key="1">
    <citation type="journal article" date="2019" name="Int. J. Syst. Evol. Microbiol.">
        <title>The Global Catalogue of Microorganisms (GCM) 10K type strain sequencing project: providing services to taxonomists for standard genome sequencing and annotation.</title>
        <authorList>
            <consortium name="The Broad Institute Genomics Platform"/>
            <consortium name="The Broad Institute Genome Sequencing Center for Infectious Disease"/>
            <person name="Wu L."/>
            <person name="Ma J."/>
        </authorList>
    </citation>
    <scope>NUCLEOTIDE SEQUENCE [LARGE SCALE GENOMIC DNA]</scope>
    <source>
        <strain evidence="1 2">JCM 15478</strain>
    </source>
</reference>
<dbReference type="GO" id="GO:0008168">
    <property type="term" value="F:methyltransferase activity"/>
    <property type="evidence" value="ECO:0007669"/>
    <property type="project" value="UniProtKB-KW"/>
</dbReference>
<proteinExistence type="predicted"/>
<dbReference type="Pfam" id="PF04672">
    <property type="entry name" value="Methyltransf_19"/>
    <property type="match status" value="1"/>
</dbReference>
<evidence type="ECO:0000313" key="2">
    <source>
        <dbReference type="Proteomes" id="UP001500016"/>
    </source>
</evidence>
<keyword evidence="1" id="KW-0489">Methyltransferase</keyword>